<reference evidence="2 3" key="1">
    <citation type="submission" date="2024-09" db="EMBL/GenBank/DDBJ databases">
        <authorList>
            <person name="Sun Q."/>
            <person name="Mori K."/>
        </authorList>
    </citation>
    <scope>NUCLEOTIDE SEQUENCE [LARGE SCALE GENOMIC DNA]</scope>
    <source>
        <strain evidence="2 3">TBRC 0563</strain>
    </source>
</reference>
<dbReference type="InterPro" id="IPR006707">
    <property type="entry name" value="T7SS_EccD"/>
</dbReference>
<evidence type="ECO:0000313" key="3">
    <source>
        <dbReference type="Proteomes" id="UP001589627"/>
    </source>
</evidence>
<dbReference type="Gene3D" id="3.10.20.90">
    <property type="entry name" value="Phosphatidylinositol 3-kinase Catalytic Subunit, Chain A, domain 1"/>
    <property type="match status" value="1"/>
</dbReference>
<protein>
    <submittedName>
        <fullName evidence="2">Type VII secretion integral membrane protein EccD</fullName>
    </submittedName>
</protein>
<dbReference type="SUPFAM" id="SSF54236">
    <property type="entry name" value="Ubiquitin-like"/>
    <property type="match status" value="1"/>
</dbReference>
<feature type="transmembrane region" description="Helical" evidence="1">
    <location>
        <begin position="123"/>
        <end position="141"/>
    </location>
</feature>
<feature type="non-terminal residue" evidence="2">
    <location>
        <position position="165"/>
    </location>
</feature>
<evidence type="ECO:0000256" key="1">
    <source>
        <dbReference type="SAM" id="Phobius"/>
    </source>
</evidence>
<dbReference type="InterPro" id="IPR029071">
    <property type="entry name" value="Ubiquitin-like_domsf"/>
</dbReference>
<dbReference type="EMBL" id="JBHLZP010000340">
    <property type="protein sequence ID" value="MFB9837080.1"/>
    <property type="molecule type" value="Genomic_DNA"/>
</dbReference>
<keyword evidence="1" id="KW-0812">Transmembrane</keyword>
<proteinExistence type="predicted"/>
<keyword evidence="1" id="KW-1133">Transmembrane helix</keyword>
<keyword evidence="1" id="KW-0472">Membrane</keyword>
<dbReference type="InterPro" id="IPR024962">
    <property type="entry name" value="YukD-like"/>
</dbReference>
<name>A0ABV5YPW0_9ACTN</name>
<accession>A0ABV5YPW0</accession>
<sequence>MSKGATTGLCRLTVRAPSKAIDLAVPADVPVADLLPAVLGYGGDDLGETGLEHEGWVLQRLGEAPLDQEATLESLGLRDGDTVYLRPRTEALPEVRLDDIVDGISTTMKESPHGWSPQTSRRLLRGLTLVALIGALVIIALPGGPAVQREITAGAAALLLLAVAQ</sequence>
<keyword evidence="3" id="KW-1185">Reference proteome</keyword>
<dbReference type="RefSeq" id="WP_378209861.1">
    <property type="nucleotide sequence ID" value="NZ_JBHLZP010000340.1"/>
</dbReference>
<gene>
    <name evidence="2" type="primary">eccD</name>
    <name evidence="2" type="ORF">ACFFNX_33405</name>
</gene>
<organism evidence="2 3">
    <name type="scientific">Actinoallomurus acaciae</name>
    <dbReference type="NCBI Taxonomy" id="502577"/>
    <lineage>
        <taxon>Bacteria</taxon>
        <taxon>Bacillati</taxon>
        <taxon>Actinomycetota</taxon>
        <taxon>Actinomycetes</taxon>
        <taxon>Streptosporangiales</taxon>
        <taxon>Thermomonosporaceae</taxon>
        <taxon>Actinoallomurus</taxon>
    </lineage>
</organism>
<dbReference type="Proteomes" id="UP001589627">
    <property type="component" value="Unassembled WGS sequence"/>
</dbReference>
<comment type="caution">
    <text evidence="2">The sequence shown here is derived from an EMBL/GenBank/DDBJ whole genome shotgun (WGS) entry which is preliminary data.</text>
</comment>
<dbReference type="NCBIfam" id="TIGR03920">
    <property type="entry name" value="T7SS_EccD"/>
    <property type="match status" value="1"/>
</dbReference>
<evidence type="ECO:0000313" key="2">
    <source>
        <dbReference type="EMBL" id="MFB9837080.1"/>
    </source>
</evidence>
<dbReference type="Pfam" id="PF08817">
    <property type="entry name" value="YukD"/>
    <property type="match status" value="1"/>
</dbReference>